<evidence type="ECO:0000259" key="1">
    <source>
        <dbReference type="PROSITE" id="PS50097"/>
    </source>
</evidence>
<dbReference type="Gene3D" id="3.30.710.10">
    <property type="entry name" value="Potassium Channel Kv1.1, Chain A"/>
    <property type="match status" value="1"/>
</dbReference>
<gene>
    <name evidence="2" type="ORF">MYCFIDRAFT_84360</name>
</gene>
<dbReference type="InterPro" id="IPR000210">
    <property type="entry name" value="BTB/POZ_dom"/>
</dbReference>
<protein>
    <recommendedName>
        <fullName evidence="1">BTB domain-containing protein</fullName>
    </recommendedName>
</protein>
<dbReference type="HOGENOM" id="CLU_1461938_0_0_1"/>
<dbReference type="PROSITE" id="PS50097">
    <property type="entry name" value="BTB"/>
    <property type="match status" value="1"/>
</dbReference>
<dbReference type="CDD" id="cd18186">
    <property type="entry name" value="BTB_POZ_ZBTB_KLHL-like"/>
    <property type="match status" value="1"/>
</dbReference>
<keyword evidence="3" id="KW-1185">Reference proteome</keyword>
<dbReference type="PANTHER" id="PTHR47843:SF5">
    <property type="entry name" value="BTB_POZ DOMAIN PROTEIN"/>
    <property type="match status" value="1"/>
</dbReference>
<accession>M3AK90</accession>
<reference evidence="2 3" key="1">
    <citation type="journal article" date="2012" name="PLoS Pathog.">
        <title>Diverse lifestyles and strategies of plant pathogenesis encoded in the genomes of eighteen Dothideomycetes fungi.</title>
        <authorList>
            <person name="Ohm R.A."/>
            <person name="Feau N."/>
            <person name="Henrissat B."/>
            <person name="Schoch C.L."/>
            <person name="Horwitz B.A."/>
            <person name="Barry K.W."/>
            <person name="Condon B.J."/>
            <person name="Copeland A.C."/>
            <person name="Dhillon B."/>
            <person name="Glaser F."/>
            <person name="Hesse C.N."/>
            <person name="Kosti I."/>
            <person name="LaButti K."/>
            <person name="Lindquist E.A."/>
            <person name="Lucas S."/>
            <person name="Salamov A.A."/>
            <person name="Bradshaw R.E."/>
            <person name="Ciuffetti L."/>
            <person name="Hamelin R.C."/>
            <person name="Kema G.H.J."/>
            <person name="Lawrence C."/>
            <person name="Scott J.A."/>
            <person name="Spatafora J.W."/>
            <person name="Turgeon B.G."/>
            <person name="de Wit P.J.G.M."/>
            <person name="Zhong S."/>
            <person name="Goodwin S.B."/>
            <person name="Grigoriev I.V."/>
        </authorList>
    </citation>
    <scope>NUCLEOTIDE SEQUENCE [LARGE SCALE GENOMIC DNA]</scope>
    <source>
        <strain evidence="2 3">CIRAD86</strain>
    </source>
</reference>
<sequence length="185" mass="20393">MAGAASRDVRYADMLVVCGNCTWEVHSNFVCPRAAVFENAFERSNPNMVVDLTGEKEQVVAAVIEYIYDGHYGSAEPASDDDISLHADVLRLANQHRMEDLHALDRLYTNMREEDIMLRIAATAIAVTHARELLGDPARYARFNRVVARHAPLAATLAQSLAHALNESQNGSNFASQDTRTPSPP</sequence>
<dbReference type="PANTHER" id="PTHR47843">
    <property type="entry name" value="BTB DOMAIN-CONTAINING PROTEIN-RELATED"/>
    <property type="match status" value="1"/>
</dbReference>
<feature type="domain" description="BTB" evidence="1">
    <location>
        <begin position="12"/>
        <end position="76"/>
    </location>
</feature>
<organism evidence="2 3">
    <name type="scientific">Pseudocercospora fijiensis (strain CIRAD86)</name>
    <name type="common">Black leaf streak disease fungus</name>
    <name type="synonym">Mycosphaerella fijiensis</name>
    <dbReference type="NCBI Taxonomy" id="383855"/>
    <lineage>
        <taxon>Eukaryota</taxon>
        <taxon>Fungi</taxon>
        <taxon>Dikarya</taxon>
        <taxon>Ascomycota</taxon>
        <taxon>Pezizomycotina</taxon>
        <taxon>Dothideomycetes</taxon>
        <taxon>Dothideomycetidae</taxon>
        <taxon>Mycosphaerellales</taxon>
        <taxon>Mycosphaerellaceae</taxon>
        <taxon>Pseudocercospora</taxon>
    </lineage>
</organism>
<dbReference type="GeneID" id="19342186"/>
<proteinExistence type="predicted"/>
<dbReference type="Proteomes" id="UP000016932">
    <property type="component" value="Unassembled WGS sequence"/>
</dbReference>
<dbReference type="AlphaFoldDB" id="M3AK90"/>
<dbReference type="VEuPathDB" id="FungiDB:MYCFIDRAFT_84360"/>
<dbReference type="EMBL" id="KB446564">
    <property type="protein sequence ID" value="EME77583.1"/>
    <property type="molecule type" value="Genomic_DNA"/>
</dbReference>
<name>M3AK90_PSEFD</name>
<dbReference type="KEGG" id="pfj:MYCFIDRAFT_84360"/>
<evidence type="ECO:0000313" key="3">
    <source>
        <dbReference type="Proteomes" id="UP000016932"/>
    </source>
</evidence>
<dbReference type="SUPFAM" id="SSF54695">
    <property type="entry name" value="POZ domain"/>
    <property type="match status" value="1"/>
</dbReference>
<dbReference type="RefSeq" id="XP_007931399.1">
    <property type="nucleotide sequence ID" value="XM_007933208.1"/>
</dbReference>
<dbReference type="OrthoDB" id="3688938at2759"/>
<dbReference type="InterPro" id="IPR011333">
    <property type="entry name" value="SKP1/BTB/POZ_sf"/>
</dbReference>
<evidence type="ECO:0000313" key="2">
    <source>
        <dbReference type="EMBL" id="EME77583.1"/>
    </source>
</evidence>
<dbReference type="Pfam" id="PF00651">
    <property type="entry name" value="BTB"/>
    <property type="match status" value="1"/>
</dbReference>